<sequence length="116" mass="13080">MATEKDRFLSAADIFAVDDLQVLEVEVPEWKGIIRLKQMPADEAIRFQDAMKGPASKSAWVRILALCAVDADGVRLFSDHDMEKLRRKSTAVFLRLQKLLLKLNGFTDDETTVGNE</sequence>
<reference evidence="1" key="1">
    <citation type="submission" date="2020-05" db="EMBL/GenBank/DDBJ databases">
        <authorList>
            <person name="Chiriac C."/>
            <person name="Salcher M."/>
            <person name="Ghai R."/>
            <person name="Kavagutti S V."/>
        </authorList>
    </citation>
    <scope>NUCLEOTIDE SEQUENCE</scope>
</reference>
<dbReference type="Gene3D" id="3.30.2220.20">
    <property type="entry name" value="Phage tail assembly chaperone gp13-like"/>
    <property type="match status" value="1"/>
</dbReference>
<gene>
    <name evidence="1" type="ORF">UFOVP1196_74</name>
</gene>
<accession>A0A6J5R847</accession>
<name>A0A6J5R847_9CAUD</name>
<proteinExistence type="predicted"/>
<dbReference type="InterPro" id="IPR038556">
    <property type="entry name" value="TAC_Gp13-like_sf"/>
</dbReference>
<organism evidence="1">
    <name type="scientific">uncultured Caudovirales phage</name>
    <dbReference type="NCBI Taxonomy" id="2100421"/>
    <lineage>
        <taxon>Viruses</taxon>
        <taxon>Duplodnaviria</taxon>
        <taxon>Heunggongvirae</taxon>
        <taxon>Uroviricota</taxon>
        <taxon>Caudoviricetes</taxon>
        <taxon>Peduoviridae</taxon>
        <taxon>Maltschvirus</taxon>
        <taxon>Maltschvirus maltsch</taxon>
    </lineage>
</organism>
<evidence type="ECO:0008006" key="2">
    <source>
        <dbReference type="Google" id="ProtNLM"/>
    </source>
</evidence>
<dbReference type="EMBL" id="LR797148">
    <property type="protein sequence ID" value="CAB4190587.1"/>
    <property type="molecule type" value="Genomic_DNA"/>
</dbReference>
<evidence type="ECO:0000313" key="1">
    <source>
        <dbReference type="EMBL" id="CAB4190587.1"/>
    </source>
</evidence>
<protein>
    <recommendedName>
        <fullName evidence="2">Phage tail assembly chaperone protein, TAC</fullName>
    </recommendedName>
</protein>